<proteinExistence type="predicted"/>
<dbReference type="InterPro" id="IPR014721">
    <property type="entry name" value="Ribsml_uS5_D2-typ_fold_subgr"/>
</dbReference>
<dbReference type="PATRIC" id="fig|1321816.3.peg.277"/>
<protein>
    <submittedName>
        <fullName evidence="1">Uncharacterized protein</fullName>
    </submittedName>
</protein>
<accession>U1RCY6</accession>
<dbReference type="Proteomes" id="UP000016519">
    <property type="component" value="Unassembled WGS sequence"/>
</dbReference>
<dbReference type="Gene3D" id="3.30.230.10">
    <property type="match status" value="1"/>
</dbReference>
<organism evidence="1 2">
    <name type="scientific">Alloscardovia omnicolens F0580</name>
    <dbReference type="NCBI Taxonomy" id="1321816"/>
    <lineage>
        <taxon>Bacteria</taxon>
        <taxon>Bacillati</taxon>
        <taxon>Actinomycetota</taxon>
        <taxon>Actinomycetes</taxon>
        <taxon>Bifidobacteriales</taxon>
        <taxon>Bifidobacteriaceae</taxon>
        <taxon>Alloscardovia</taxon>
    </lineage>
</organism>
<dbReference type="SUPFAM" id="SSF54211">
    <property type="entry name" value="Ribosomal protein S5 domain 2-like"/>
    <property type="match status" value="1"/>
</dbReference>
<keyword evidence="2" id="KW-1185">Reference proteome</keyword>
<dbReference type="HOGENOM" id="CLU_2393369_0_0_11"/>
<reference evidence="1 2" key="1">
    <citation type="submission" date="2013-08" db="EMBL/GenBank/DDBJ databases">
        <authorList>
            <person name="Weinstock G."/>
            <person name="Sodergren E."/>
            <person name="Wylie T."/>
            <person name="Fulton L."/>
            <person name="Fulton R."/>
            <person name="Fronick C."/>
            <person name="O'Laughlin M."/>
            <person name="Godfrey J."/>
            <person name="Miner T."/>
            <person name="Herter B."/>
            <person name="Appelbaum E."/>
            <person name="Cordes M."/>
            <person name="Lek S."/>
            <person name="Wollam A."/>
            <person name="Pepin K.H."/>
            <person name="Palsikar V.B."/>
            <person name="Mitreva M."/>
            <person name="Wilson R.K."/>
        </authorList>
    </citation>
    <scope>NUCLEOTIDE SEQUENCE [LARGE SCALE GENOMIC DNA]</scope>
    <source>
        <strain evidence="1 2">F0580</strain>
    </source>
</reference>
<sequence length="93" mass="9938">MTFGAGAIFYRETITAPIEGVGHFEPLRHYAEAHILIEPGELGSGVAVASAMSENDLDRNWQQLILTHLTERDHLGVPVVGASSPRSAATGLD</sequence>
<name>U1RCY6_9BIFI</name>
<evidence type="ECO:0000313" key="1">
    <source>
        <dbReference type="EMBL" id="ERH31886.1"/>
    </source>
</evidence>
<evidence type="ECO:0000313" key="2">
    <source>
        <dbReference type="Proteomes" id="UP000016519"/>
    </source>
</evidence>
<dbReference type="InterPro" id="IPR020568">
    <property type="entry name" value="Ribosomal_Su5_D2-typ_SF"/>
</dbReference>
<gene>
    <name evidence="1" type="ORF">HMPREF9244_00325</name>
</gene>
<dbReference type="EMBL" id="AWSI01000009">
    <property type="protein sequence ID" value="ERH31886.1"/>
    <property type="molecule type" value="Genomic_DNA"/>
</dbReference>
<comment type="caution">
    <text evidence="1">The sequence shown here is derived from an EMBL/GenBank/DDBJ whole genome shotgun (WGS) entry which is preliminary data.</text>
</comment>
<dbReference type="AlphaFoldDB" id="U1RCY6"/>